<sequence>MQFNYTHQQLQYASPFSLQVPILNMLQTQQNQYFSIPAQCNYRTPLNPFTYEQLNLFNNQQQLQMNVQTDLLGISQISNAQQQFNSQQLYQNNLFGFQNQYDYKPIVDNQQQLLQISNDFQPIQYINTSNNLMDQNLLRDNALVQTSTSFSQPEVIDNITHNIQLNDYQEQANIFSKQIQTIFQEDLIPQQLLVSQKQKNIKKQVVRKNQKQRNSSKSVINNNITSLQNQNNIIEQTAQLNQDDLIKNHTQTLLKIEQNEQQLKTEFESTLFKQSEPLIKFENLDENMNESKSFSTSNNLDTKQNSQNSIIKSQDQKLINQKLAVEKARQQEEQIKLQLIEDLDPSKREILRLAIQTNRQNINRNFIKQYKLYVNSQVKYVLNYEKSDQQKYQFRSCKNQPVKLITDPTPQEKTSFQKKFNKFIASKIYSNNDIKQIIENKIYGFLFQEFLNNEIADWIEQNISDRKSDYLCIVKFYLLCCQQNQYLCFMNDNYSLNRKNIQYFTNF</sequence>
<dbReference type="InParanoid" id="Q23Q27"/>
<dbReference type="EMBL" id="GG662650">
    <property type="protein sequence ID" value="EAR98508.1"/>
    <property type="molecule type" value="Genomic_DNA"/>
</dbReference>
<name>Q23Q27_TETTS</name>
<keyword evidence="2" id="KW-1185">Reference proteome</keyword>
<accession>Q23Q27</accession>
<protein>
    <submittedName>
        <fullName evidence="1">Uncharacterized protein</fullName>
    </submittedName>
</protein>
<dbReference type="InterPro" id="IPR028008">
    <property type="entry name" value="DUF4441"/>
</dbReference>
<evidence type="ECO:0000313" key="2">
    <source>
        <dbReference type="Proteomes" id="UP000009168"/>
    </source>
</evidence>
<dbReference type="RefSeq" id="XP_001018753.1">
    <property type="nucleotide sequence ID" value="XM_001018753.1"/>
</dbReference>
<dbReference type="HOGENOM" id="CLU_538075_0_0_1"/>
<dbReference type="AlphaFoldDB" id="Q23Q27"/>
<dbReference type="Proteomes" id="UP000009168">
    <property type="component" value="Unassembled WGS sequence"/>
</dbReference>
<proteinExistence type="predicted"/>
<evidence type="ECO:0000313" key="1">
    <source>
        <dbReference type="EMBL" id="EAR98508.1"/>
    </source>
</evidence>
<organism evidence="1 2">
    <name type="scientific">Tetrahymena thermophila (strain SB210)</name>
    <dbReference type="NCBI Taxonomy" id="312017"/>
    <lineage>
        <taxon>Eukaryota</taxon>
        <taxon>Sar</taxon>
        <taxon>Alveolata</taxon>
        <taxon>Ciliophora</taxon>
        <taxon>Intramacronucleata</taxon>
        <taxon>Oligohymenophorea</taxon>
        <taxon>Hymenostomatida</taxon>
        <taxon>Tetrahymenina</taxon>
        <taxon>Tetrahymenidae</taxon>
        <taxon>Tetrahymena</taxon>
    </lineage>
</organism>
<dbReference type="KEGG" id="tet:TTHERM_00460570"/>
<dbReference type="GeneID" id="7824722"/>
<dbReference type="Pfam" id="PF14536">
    <property type="entry name" value="DUF4441"/>
    <property type="match status" value="1"/>
</dbReference>
<reference evidence="2" key="1">
    <citation type="journal article" date="2006" name="PLoS Biol.">
        <title>Macronuclear genome sequence of the ciliate Tetrahymena thermophila, a model eukaryote.</title>
        <authorList>
            <person name="Eisen J.A."/>
            <person name="Coyne R.S."/>
            <person name="Wu M."/>
            <person name="Wu D."/>
            <person name="Thiagarajan M."/>
            <person name="Wortman J.R."/>
            <person name="Badger J.H."/>
            <person name="Ren Q."/>
            <person name="Amedeo P."/>
            <person name="Jones K.M."/>
            <person name="Tallon L.J."/>
            <person name="Delcher A.L."/>
            <person name="Salzberg S.L."/>
            <person name="Silva J.C."/>
            <person name="Haas B.J."/>
            <person name="Majoros W.H."/>
            <person name="Farzad M."/>
            <person name="Carlton J.M."/>
            <person name="Smith R.K. Jr."/>
            <person name="Garg J."/>
            <person name="Pearlman R.E."/>
            <person name="Karrer K.M."/>
            <person name="Sun L."/>
            <person name="Manning G."/>
            <person name="Elde N.C."/>
            <person name="Turkewitz A.P."/>
            <person name="Asai D.J."/>
            <person name="Wilkes D.E."/>
            <person name="Wang Y."/>
            <person name="Cai H."/>
            <person name="Collins K."/>
            <person name="Stewart B.A."/>
            <person name="Lee S.R."/>
            <person name="Wilamowska K."/>
            <person name="Weinberg Z."/>
            <person name="Ruzzo W.L."/>
            <person name="Wloga D."/>
            <person name="Gaertig J."/>
            <person name="Frankel J."/>
            <person name="Tsao C.-C."/>
            <person name="Gorovsky M.A."/>
            <person name="Keeling P.J."/>
            <person name="Waller R.F."/>
            <person name="Patron N.J."/>
            <person name="Cherry J.M."/>
            <person name="Stover N.A."/>
            <person name="Krieger C.J."/>
            <person name="del Toro C."/>
            <person name="Ryder H.F."/>
            <person name="Williamson S.C."/>
            <person name="Barbeau R.A."/>
            <person name="Hamilton E.P."/>
            <person name="Orias E."/>
        </authorList>
    </citation>
    <scope>NUCLEOTIDE SEQUENCE [LARGE SCALE GENOMIC DNA]</scope>
    <source>
        <strain evidence="2">SB210</strain>
    </source>
</reference>
<gene>
    <name evidence="1" type="ORF">TTHERM_00460570</name>
</gene>